<keyword evidence="1" id="KW-0812">Transmembrane</keyword>
<evidence type="ECO:0000256" key="1">
    <source>
        <dbReference type="SAM" id="Phobius"/>
    </source>
</evidence>
<dbReference type="RefSeq" id="WP_268074019.1">
    <property type="nucleotide sequence ID" value="NZ_CP109965.1"/>
</dbReference>
<protein>
    <submittedName>
        <fullName evidence="2">Uncharacterized protein</fullName>
    </submittedName>
</protein>
<keyword evidence="1" id="KW-1133">Transmembrane helix</keyword>
<organism evidence="2 3">
    <name type="scientific">Catenovulum adriaticum</name>
    <dbReference type="NCBI Taxonomy" id="2984846"/>
    <lineage>
        <taxon>Bacteria</taxon>
        <taxon>Pseudomonadati</taxon>
        <taxon>Pseudomonadota</taxon>
        <taxon>Gammaproteobacteria</taxon>
        <taxon>Alteromonadales</taxon>
        <taxon>Alteromonadaceae</taxon>
        <taxon>Catenovulum</taxon>
    </lineage>
</organism>
<keyword evidence="1" id="KW-0472">Membrane</keyword>
<sequence length="345" mass="40156">MTDNQLDITEFNLVCNQTLAFIERVDKNNLNGAKYFAQFVEYAKNEIQKNHKKLDDIKFTYLECWGIYCSALKPNKNLSPDDEYEKKIRNCEKLLSLFLTDPKFKDEYLVWLKRQGCRHYLKFESSNTEGGNGNASLRYLILKPINEIESFNIGDPITEIEYQLIQLPKLWWLPRILSSINLVGWNKWVYVSVPALLFIEAYATLTLYMHFHLYALGSIALLVFICNLVVFFPFRTYFSLTNSRVAIAPSWMVPFKIREAQLVSIAEGEHRKIEMRVYQSECPICGAEVDVVKGKGEFKKRLIGQCYEAGNEHIFSFDHVTKKGVPLRSNGYYRVHNFSKSEETN</sequence>
<gene>
    <name evidence="2" type="ORF">OLW01_11300</name>
</gene>
<feature type="transmembrane region" description="Helical" evidence="1">
    <location>
        <begin position="188"/>
        <end position="205"/>
    </location>
</feature>
<dbReference type="Proteomes" id="UP001163726">
    <property type="component" value="Chromosome"/>
</dbReference>
<reference evidence="2" key="1">
    <citation type="submission" date="2022-10" db="EMBL/GenBank/DDBJ databases">
        <title>Catenovulum adriacola sp. nov. isolated in the Harbour of Susak.</title>
        <authorList>
            <person name="Schoch T."/>
            <person name="Reich S.J."/>
            <person name="Stoeferle S."/>
            <person name="Flaiz M."/>
            <person name="Kazda M."/>
            <person name="Riedel C.U."/>
            <person name="Duerre P."/>
        </authorList>
    </citation>
    <scope>NUCLEOTIDE SEQUENCE</scope>
    <source>
        <strain evidence="2">TS8</strain>
    </source>
</reference>
<evidence type="ECO:0000313" key="3">
    <source>
        <dbReference type="Proteomes" id="UP001163726"/>
    </source>
</evidence>
<accession>A0ABY7AK84</accession>
<proteinExistence type="predicted"/>
<dbReference type="EMBL" id="CP109965">
    <property type="protein sequence ID" value="WAJ69735.1"/>
    <property type="molecule type" value="Genomic_DNA"/>
</dbReference>
<feature type="transmembrane region" description="Helical" evidence="1">
    <location>
        <begin position="211"/>
        <end position="234"/>
    </location>
</feature>
<evidence type="ECO:0000313" key="2">
    <source>
        <dbReference type="EMBL" id="WAJ69735.1"/>
    </source>
</evidence>
<name>A0ABY7AK84_9ALTE</name>
<keyword evidence="3" id="KW-1185">Reference proteome</keyword>